<keyword evidence="3" id="KW-1185">Reference proteome</keyword>
<dbReference type="PANTHER" id="PTHR28244:SF1">
    <property type="entry name" value="RNA POLYMERASE I-SPECIFIC TRANSCRIPTION INITIATION FACTOR RRN11"/>
    <property type="match status" value="1"/>
</dbReference>
<dbReference type="InterPro" id="IPR007224">
    <property type="entry name" value="TIF_Rrn11"/>
</dbReference>
<dbReference type="GO" id="GO:0001164">
    <property type="term" value="F:RNA polymerase I core promoter sequence-specific DNA binding"/>
    <property type="evidence" value="ECO:0007669"/>
    <property type="project" value="InterPro"/>
</dbReference>
<dbReference type="Proteomes" id="UP000800096">
    <property type="component" value="Unassembled WGS sequence"/>
</dbReference>
<name>A0A6A5QDC1_AMPQU</name>
<gene>
    <name evidence="2" type="ORF">BDU57DRAFT_409696</name>
</gene>
<dbReference type="GO" id="GO:0001181">
    <property type="term" value="F:RNA polymerase I general transcription initiation factor activity"/>
    <property type="evidence" value="ECO:0007669"/>
    <property type="project" value="InterPro"/>
</dbReference>
<evidence type="ECO:0000256" key="1">
    <source>
        <dbReference type="SAM" id="MobiDB-lite"/>
    </source>
</evidence>
<dbReference type="EMBL" id="ML979139">
    <property type="protein sequence ID" value="KAF1913332.1"/>
    <property type="molecule type" value="Genomic_DNA"/>
</dbReference>
<sequence>MQHFATQLSGTQQTTHSLRARQCRPRRKRRRGDHHHDSPSPGPEPPAASRAWPETAQLRVAGLLSGDTPEPPPAPFPHAPARVAKEPCGPGKLQEEIAHPPSRLYAVSALSARDSLSRHGEATSLRKTHLNVLSTLMHRCLLEGDYERAGRAWGMLLRTHVAGGHPVDPRNHGRWGIGAEILLRREHNDQSVSPELFSQQGFALAREYFDRLIVQHPNRKPTPNAVDERTFYPAMFSLWILETCEKKDSIMHHDRDAPGMRAREDAIQIEELARATEIAERLDQLISSPPFDKQASLLHLRGHVSLWVSALLLDKATDDENSDMDVTYGTHDGDA</sequence>
<evidence type="ECO:0000313" key="2">
    <source>
        <dbReference type="EMBL" id="KAF1913332.1"/>
    </source>
</evidence>
<feature type="compositionally biased region" description="Basic residues" evidence="1">
    <location>
        <begin position="18"/>
        <end position="33"/>
    </location>
</feature>
<feature type="compositionally biased region" description="Polar residues" evidence="1">
    <location>
        <begin position="1"/>
        <end position="17"/>
    </location>
</feature>
<accession>A0A6A5QDC1</accession>
<reference evidence="2" key="1">
    <citation type="journal article" date="2020" name="Stud. Mycol.">
        <title>101 Dothideomycetes genomes: a test case for predicting lifestyles and emergence of pathogens.</title>
        <authorList>
            <person name="Haridas S."/>
            <person name="Albert R."/>
            <person name="Binder M."/>
            <person name="Bloem J."/>
            <person name="Labutti K."/>
            <person name="Salamov A."/>
            <person name="Andreopoulos B."/>
            <person name="Baker S."/>
            <person name="Barry K."/>
            <person name="Bills G."/>
            <person name="Bluhm B."/>
            <person name="Cannon C."/>
            <person name="Castanera R."/>
            <person name="Culley D."/>
            <person name="Daum C."/>
            <person name="Ezra D."/>
            <person name="Gonzalez J."/>
            <person name="Henrissat B."/>
            <person name="Kuo A."/>
            <person name="Liang C."/>
            <person name="Lipzen A."/>
            <person name="Lutzoni F."/>
            <person name="Magnuson J."/>
            <person name="Mondo S."/>
            <person name="Nolan M."/>
            <person name="Ohm R."/>
            <person name="Pangilinan J."/>
            <person name="Park H.-J."/>
            <person name="Ramirez L."/>
            <person name="Alfaro M."/>
            <person name="Sun H."/>
            <person name="Tritt A."/>
            <person name="Yoshinaga Y."/>
            <person name="Zwiers L.-H."/>
            <person name="Turgeon B."/>
            <person name="Goodwin S."/>
            <person name="Spatafora J."/>
            <person name="Crous P."/>
            <person name="Grigoriev I."/>
        </authorList>
    </citation>
    <scope>NUCLEOTIDE SEQUENCE</scope>
    <source>
        <strain evidence="2">HMLAC05119</strain>
    </source>
</reference>
<feature type="region of interest" description="Disordered" evidence="1">
    <location>
        <begin position="1"/>
        <end position="89"/>
    </location>
</feature>
<dbReference type="InterPro" id="IPR053029">
    <property type="entry name" value="RNA_pol_I-specific_init_factor"/>
</dbReference>
<evidence type="ECO:0008006" key="4">
    <source>
        <dbReference type="Google" id="ProtNLM"/>
    </source>
</evidence>
<organism evidence="2 3">
    <name type="scientific">Ampelomyces quisqualis</name>
    <name type="common">Powdery mildew agent</name>
    <dbReference type="NCBI Taxonomy" id="50730"/>
    <lineage>
        <taxon>Eukaryota</taxon>
        <taxon>Fungi</taxon>
        <taxon>Dikarya</taxon>
        <taxon>Ascomycota</taxon>
        <taxon>Pezizomycotina</taxon>
        <taxon>Dothideomycetes</taxon>
        <taxon>Pleosporomycetidae</taxon>
        <taxon>Pleosporales</taxon>
        <taxon>Pleosporineae</taxon>
        <taxon>Phaeosphaeriaceae</taxon>
        <taxon>Ampelomyces</taxon>
    </lineage>
</organism>
<protein>
    <recommendedName>
        <fullName evidence="4">Transcription factor domain-containing protein</fullName>
    </recommendedName>
</protein>
<evidence type="ECO:0000313" key="3">
    <source>
        <dbReference type="Proteomes" id="UP000800096"/>
    </source>
</evidence>
<dbReference type="OrthoDB" id="2159786at2759"/>
<dbReference type="Pfam" id="PF04090">
    <property type="entry name" value="Rrn11"/>
    <property type="match status" value="1"/>
</dbReference>
<dbReference type="AlphaFoldDB" id="A0A6A5QDC1"/>
<feature type="non-terminal residue" evidence="2">
    <location>
        <position position="335"/>
    </location>
</feature>
<feature type="compositionally biased region" description="Pro residues" evidence="1">
    <location>
        <begin position="69"/>
        <end position="78"/>
    </location>
</feature>
<proteinExistence type="predicted"/>
<dbReference type="GO" id="GO:0017025">
    <property type="term" value="F:TBP-class protein binding"/>
    <property type="evidence" value="ECO:0007669"/>
    <property type="project" value="TreeGrafter"/>
</dbReference>
<dbReference type="PANTHER" id="PTHR28244">
    <property type="entry name" value="RNA POLYMERASE I-SPECIFIC TRANSCRIPTION INITIATION FACTOR RRN11"/>
    <property type="match status" value="1"/>
</dbReference>
<dbReference type="GO" id="GO:0070860">
    <property type="term" value="C:RNA polymerase I core factor complex"/>
    <property type="evidence" value="ECO:0007669"/>
    <property type="project" value="TreeGrafter"/>
</dbReference>
<dbReference type="GO" id="GO:0042790">
    <property type="term" value="P:nucleolar large rRNA transcription by RNA polymerase I"/>
    <property type="evidence" value="ECO:0007669"/>
    <property type="project" value="TreeGrafter"/>
</dbReference>